<reference evidence="5 6" key="1">
    <citation type="submission" date="2019-03" db="EMBL/GenBank/DDBJ databases">
        <title>Genomic Encyclopedia of Type Strains, Phase IV (KMG-IV): sequencing the most valuable type-strain genomes for metagenomic binning, comparative biology and taxonomic classification.</title>
        <authorList>
            <person name="Goeker M."/>
        </authorList>
    </citation>
    <scope>NUCLEOTIDE SEQUENCE [LARGE SCALE GENOMIC DNA]</scope>
    <source>
        <strain evidence="5 6">DSM 45361</strain>
    </source>
</reference>
<dbReference type="GO" id="GO:0003700">
    <property type="term" value="F:DNA-binding transcription factor activity"/>
    <property type="evidence" value="ECO:0007669"/>
    <property type="project" value="InterPro"/>
</dbReference>
<dbReference type="AlphaFoldDB" id="A0A4R6SEK0"/>
<dbReference type="InterPro" id="IPR001845">
    <property type="entry name" value="HTH_ArsR_DNA-bd_dom"/>
</dbReference>
<keyword evidence="3" id="KW-0804">Transcription</keyword>
<evidence type="ECO:0000256" key="3">
    <source>
        <dbReference type="ARBA" id="ARBA00023163"/>
    </source>
</evidence>
<name>A0A4R6SEK0_LABRH</name>
<keyword evidence="2" id="KW-0238">DNA-binding</keyword>
<dbReference type="PANTHER" id="PTHR33154">
    <property type="entry name" value="TRANSCRIPTIONAL REGULATOR, ARSR FAMILY"/>
    <property type="match status" value="1"/>
</dbReference>
<proteinExistence type="predicted"/>
<dbReference type="Proteomes" id="UP000295444">
    <property type="component" value="Unassembled WGS sequence"/>
</dbReference>
<dbReference type="OrthoDB" id="7945987at2"/>
<gene>
    <name evidence="5" type="ORF">EV186_103440</name>
</gene>
<evidence type="ECO:0000313" key="5">
    <source>
        <dbReference type="EMBL" id="TDP97476.1"/>
    </source>
</evidence>
<organism evidence="5 6">
    <name type="scientific">Labedaea rhizosphaerae</name>
    <dbReference type="NCBI Taxonomy" id="598644"/>
    <lineage>
        <taxon>Bacteria</taxon>
        <taxon>Bacillati</taxon>
        <taxon>Actinomycetota</taxon>
        <taxon>Actinomycetes</taxon>
        <taxon>Pseudonocardiales</taxon>
        <taxon>Pseudonocardiaceae</taxon>
        <taxon>Labedaea</taxon>
    </lineage>
</organism>
<dbReference type="PANTHER" id="PTHR33154:SF15">
    <property type="entry name" value="REGULATORY PROTEIN ARSR"/>
    <property type="match status" value="1"/>
</dbReference>
<dbReference type="CDD" id="cd00090">
    <property type="entry name" value="HTH_ARSR"/>
    <property type="match status" value="1"/>
</dbReference>
<dbReference type="RefSeq" id="WP_133850676.1">
    <property type="nucleotide sequence ID" value="NZ_SNXZ01000003.1"/>
</dbReference>
<comment type="caution">
    <text evidence="5">The sequence shown here is derived from an EMBL/GenBank/DDBJ whole genome shotgun (WGS) entry which is preliminary data.</text>
</comment>
<evidence type="ECO:0000256" key="1">
    <source>
        <dbReference type="ARBA" id="ARBA00023015"/>
    </source>
</evidence>
<dbReference type="InterPro" id="IPR036390">
    <property type="entry name" value="WH_DNA-bd_sf"/>
</dbReference>
<sequence>MPEADAKTLAAMAHPLRRRLLRQLSVNGPATASQLAERTDQLVGNVSHHLKVLAECGLIELAPELAKDKRERWWRSVRMTLSWSMPDAEADPAEYAVATAAESVNLDQHISWVRDWIAARDTYAKEWSEASAATDGWSTATPEELADLTSELIGVITRFCGRDVPDDGRHREPVFVFAHAAPGRL</sequence>
<dbReference type="InterPro" id="IPR051081">
    <property type="entry name" value="HTH_MetalResp_TranReg"/>
</dbReference>
<dbReference type="InterPro" id="IPR011991">
    <property type="entry name" value="ArsR-like_HTH"/>
</dbReference>
<dbReference type="InterPro" id="IPR036388">
    <property type="entry name" value="WH-like_DNA-bd_sf"/>
</dbReference>
<keyword evidence="6" id="KW-1185">Reference proteome</keyword>
<dbReference type="EMBL" id="SNXZ01000003">
    <property type="protein sequence ID" value="TDP97476.1"/>
    <property type="molecule type" value="Genomic_DNA"/>
</dbReference>
<dbReference type="SUPFAM" id="SSF46785">
    <property type="entry name" value="Winged helix' DNA-binding domain"/>
    <property type="match status" value="1"/>
</dbReference>
<evidence type="ECO:0000313" key="6">
    <source>
        <dbReference type="Proteomes" id="UP000295444"/>
    </source>
</evidence>
<keyword evidence="1" id="KW-0805">Transcription regulation</keyword>
<dbReference type="SMART" id="SM00418">
    <property type="entry name" value="HTH_ARSR"/>
    <property type="match status" value="1"/>
</dbReference>
<dbReference type="GO" id="GO:0003677">
    <property type="term" value="F:DNA binding"/>
    <property type="evidence" value="ECO:0007669"/>
    <property type="project" value="UniProtKB-KW"/>
</dbReference>
<dbReference type="Gene3D" id="1.10.10.10">
    <property type="entry name" value="Winged helix-like DNA-binding domain superfamily/Winged helix DNA-binding domain"/>
    <property type="match status" value="1"/>
</dbReference>
<feature type="domain" description="HTH arsR-type" evidence="4">
    <location>
        <begin position="7"/>
        <end position="98"/>
    </location>
</feature>
<accession>A0A4R6SEK0</accession>
<protein>
    <submittedName>
        <fullName evidence="5">ArsR family transcriptional regulator</fullName>
    </submittedName>
</protein>
<evidence type="ECO:0000259" key="4">
    <source>
        <dbReference type="SMART" id="SM00418"/>
    </source>
</evidence>
<evidence type="ECO:0000256" key="2">
    <source>
        <dbReference type="ARBA" id="ARBA00023125"/>
    </source>
</evidence>
<dbReference type="Pfam" id="PF12840">
    <property type="entry name" value="HTH_20"/>
    <property type="match status" value="1"/>
</dbReference>